<dbReference type="InterPro" id="IPR012533">
    <property type="entry name" value="YcnI-copper_dom"/>
</dbReference>
<sequence>MSRSRTIGTAVFLGITGSLLMAPTAWAHVSITPNTSVPGQSSQISFRVPNERDDAATVRLEVVFPADRPLPTASVGDVPGWTATIHKQKLATPVKTDDGEVTDAVSSITWEGGRIEPGHFQQFPVSLGRLDAGKLMFKALQTYSNGTVVRWIDGPEAGADPEHPAPVLTVATPPAPPAPETGADVFARVLGTVGLLSGLTSLGWWFTGRKRATGAEPASVEDRAKAGV</sequence>
<dbReference type="Proteomes" id="UP001597417">
    <property type="component" value="Unassembled WGS sequence"/>
</dbReference>
<protein>
    <submittedName>
        <fullName evidence="3">YcnI family protein</fullName>
    </submittedName>
</protein>
<feature type="chain" id="PRO_5046087400" evidence="1">
    <location>
        <begin position="28"/>
        <end position="228"/>
    </location>
</feature>
<reference evidence="4" key="1">
    <citation type="journal article" date="2019" name="Int. J. Syst. Evol. Microbiol.">
        <title>The Global Catalogue of Microorganisms (GCM) 10K type strain sequencing project: providing services to taxonomists for standard genome sequencing and annotation.</title>
        <authorList>
            <consortium name="The Broad Institute Genomics Platform"/>
            <consortium name="The Broad Institute Genome Sequencing Center for Infectious Disease"/>
            <person name="Wu L."/>
            <person name="Ma J."/>
        </authorList>
    </citation>
    <scope>NUCLEOTIDE SEQUENCE [LARGE SCALE GENOMIC DNA]</scope>
    <source>
        <strain evidence="4">CGMCC 4.7645</strain>
    </source>
</reference>
<evidence type="ECO:0000256" key="1">
    <source>
        <dbReference type="SAM" id="SignalP"/>
    </source>
</evidence>
<comment type="caution">
    <text evidence="3">The sequence shown here is derived from an EMBL/GenBank/DDBJ whole genome shotgun (WGS) entry which is preliminary data.</text>
</comment>
<name>A0ABW5FTQ2_9PSEU</name>
<dbReference type="CDD" id="cd08545">
    <property type="entry name" value="YcnI_like"/>
    <property type="match status" value="1"/>
</dbReference>
<dbReference type="Gene3D" id="2.60.40.2230">
    <property type="entry name" value="Uncharacterised protein YcnI-like PF07987, DUF1775"/>
    <property type="match status" value="1"/>
</dbReference>
<dbReference type="Pfam" id="PF07987">
    <property type="entry name" value="DUF1775"/>
    <property type="match status" value="1"/>
</dbReference>
<organism evidence="3 4">
    <name type="scientific">Amycolatopsis pigmentata</name>
    <dbReference type="NCBI Taxonomy" id="450801"/>
    <lineage>
        <taxon>Bacteria</taxon>
        <taxon>Bacillati</taxon>
        <taxon>Actinomycetota</taxon>
        <taxon>Actinomycetes</taxon>
        <taxon>Pseudonocardiales</taxon>
        <taxon>Pseudonocardiaceae</taxon>
        <taxon>Amycolatopsis</taxon>
    </lineage>
</organism>
<proteinExistence type="predicted"/>
<feature type="signal peptide" evidence="1">
    <location>
        <begin position="1"/>
        <end position="27"/>
    </location>
</feature>
<evidence type="ECO:0000259" key="2">
    <source>
        <dbReference type="Pfam" id="PF07987"/>
    </source>
</evidence>
<accession>A0ABW5FTQ2</accession>
<dbReference type="RefSeq" id="WP_378266122.1">
    <property type="nucleotide sequence ID" value="NZ_JBHUKR010000007.1"/>
</dbReference>
<evidence type="ECO:0000313" key="4">
    <source>
        <dbReference type="Proteomes" id="UP001597417"/>
    </source>
</evidence>
<gene>
    <name evidence="3" type="ORF">ACFSXZ_17735</name>
</gene>
<feature type="domain" description="YncI copper-binding" evidence="2">
    <location>
        <begin position="28"/>
        <end position="170"/>
    </location>
</feature>
<evidence type="ECO:0000313" key="3">
    <source>
        <dbReference type="EMBL" id="MFD2418168.1"/>
    </source>
</evidence>
<dbReference type="InterPro" id="IPR038507">
    <property type="entry name" value="YcnI-like_sf"/>
</dbReference>
<keyword evidence="4" id="KW-1185">Reference proteome</keyword>
<dbReference type="EMBL" id="JBHUKR010000007">
    <property type="protein sequence ID" value="MFD2418168.1"/>
    <property type="molecule type" value="Genomic_DNA"/>
</dbReference>
<keyword evidence="1" id="KW-0732">Signal</keyword>